<evidence type="ECO:0000313" key="4">
    <source>
        <dbReference type="EMBL" id="QNM14144.1"/>
    </source>
</evidence>
<proteinExistence type="predicted"/>
<keyword evidence="5" id="KW-1185">Reference proteome</keyword>
<dbReference type="Proteomes" id="UP000515856">
    <property type="component" value="Chromosome"/>
</dbReference>
<protein>
    <submittedName>
        <fullName evidence="4">Alpha/beta hydrolase</fullName>
    </submittedName>
</protein>
<dbReference type="Pfam" id="PF07859">
    <property type="entry name" value="Abhydrolase_3"/>
    <property type="match status" value="1"/>
</dbReference>
<organism evidence="4 5">
    <name type="scientific">[Eubacterium] hominis</name>
    <dbReference type="NCBI Taxonomy" id="2764325"/>
    <lineage>
        <taxon>Bacteria</taxon>
        <taxon>Bacillati</taxon>
        <taxon>Bacillota</taxon>
        <taxon>Erysipelotrichia</taxon>
        <taxon>Erysipelotrichales</taxon>
        <taxon>Erysipelotrichaceae</taxon>
        <taxon>Amedibacillus</taxon>
    </lineage>
</organism>
<keyword evidence="2" id="KW-0472">Membrane</keyword>
<keyword evidence="2" id="KW-1133">Transmembrane helix</keyword>
<dbReference type="SUPFAM" id="SSF53474">
    <property type="entry name" value="alpha/beta-Hydrolases"/>
    <property type="match status" value="1"/>
</dbReference>
<dbReference type="PANTHER" id="PTHR48081:SF6">
    <property type="entry name" value="PEPTIDASE S9 PROLYL OLIGOPEPTIDASE CATALYTIC DOMAIN-CONTAINING PROTEIN"/>
    <property type="match status" value="1"/>
</dbReference>
<dbReference type="AlphaFoldDB" id="A0A7G9GTL2"/>
<evidence type="ECO:0000256" key="1">
    <source>
        <dbReference type="ARBA" id="ARBA00022801"/>
    </source>
</evidence>
<dbReference type="Gene3D" id="3.40.50.1820">
    <property type="entry name" value="alpha/beta hydrolase"/>
    <property type="match status" value="1"/>
</dbReference>
<feature type="domain" description="Alpha/beta hydrolase fold-3" evidence="3">
    <location>
        <begin position="95"/>
        <end position="306"/>
    </location>
</feature>
<reference evidence="4 5" key="1">
    <citation type="submission" date="2020-08" db="EMBL/GenBank/DDBJ databases">
        <authorList>
            <person name="Liu C."/>
            <person name="Sun Q."/>
        </authorList>
    </citation>
    <scope>NUCLEOTIDE SEQUENCE [LARGE SCALE GENOMIC DNA]</scope>
    <source>
        <strain evidence="4 5">NSJ-61</strain>
    </source>
</reference>
<dbReference type="EMBL" id="CP060636">
    <property type="protein sequence ID" value="QNM14144.1"/>
    <property type="molecule type" value="Genomic_DNA"/>
</dbReference>
<gene>
    <name evidence="4" type="ORF">H9Q80_09515</name>
</gene>
<dbReference type="KEGG" id="ehn:H9Q80_09515"/>
<evidence type="ECO:0000313" key="5">
    <source>
        <dbReference type="Proteomes" id="UP000515856"/>
    </source>
</evidence>
<keyword evidence="1 4" id="KW-0378">Hydrolase</keyword>
<sequence>MKKKLWTITKLLIVIIILFMAGCLIMIQFTCVPVTKLTRMGFSGGKEGVQYTHHPEYEQRIQTIEEKLDVSYASAYDLHTYDIYYPKEKGSYPLLLWVHGGAFVGGDKADTRTYMEMVASYGYTVISMNYALAPEQKYPTPVYQMMELLEDIQTKDYPIDFQNIFIGGDSAGAHIAGEFTTLQINPQYQEFTGIKACLKPQQIKGFLSFCGLLDIKAYDDTDSWLSNFLFDQSAWAYFDDKHWETSSNMKQADFMPWITSSFPPTLLTDGNTNSFMKQAEAMDKCLKDLHVSSKLLTYDNDLPHEYQFQLERTQAIETFQEVISFLNKQAM</sequence>
<dbReference type="PANTHER" id="PTHR48081">
    <property type="entry name" value="AB HYDROLASE SUPERFAMILY PROTEIN C4A8.06C"/>
    <property type="match status" value="1"/>
</dbReference>
<accession>A0A7G9GTL2</accession>
<dbReference type="RefSeq" id="WP_158552357.1">
    <property type="nucleotide sequence ID" value="NZ_CP060636.1"/>
</dbReference>
<name>A0A7G9GTL2_9FIRM</name>
<dbReference type="InterPro" id="IPR029058">
    <property type="entry name" value="AB_hydrolase_fold"/>
</dbReference>
<dbReference type="GO" id="GO:0016787">
    <property type="term" value="F:hydrolase activity"/>
    <property type="evidence" value="ECO:0007669"/>
    <property type="project" value="UniProtKB-KW"/>
</dbReference>
<keyword evidence="2" id="KW-0812">Transmembrane</keyword>
<dbReference type="InterPro" id="IPR013094">
    <property type="entry name" value="AB_hydrolase_3"/>
</dbReference>
<feature type="transmembrane region" description="Helical" evidence="2">
    <location>
        <begin position="12"/>
        <end position="30"/>
    </location>
</feature>
<dbReference type="PROSITE" id="PS51257">
    <property type="entry name" value="PROKAR_LIPOPROTEIN"/>
    <property type="match status" value="1"/>
</dbReference>
<dbReference type="InterPro" id="IPR050300">
    <property type="entry name" value="GDXG_lipolytic_enzyme"/>
</dbReference>
<evidence type="ECO:0000259" key="3">
    <source>
        <dbReference type="Pfam" id="PF07859"/>
    </source>
</evidence>
<evidence type="ECO:0000256" key="2">
    <source>
        <dbReference type="SAM" id="Phobius"/>
    </source>
</evidence>